<dbReference type="RefSeq" id="WP_050048012.1">
    <property type="nucleotide sequence ID" value="NZ_CP008874.1"/>
</dbReference>
<dbReference type="InterPro" id="IPR001034">
    <property type="entry name" value="DeoR_HTH"/>
</dbReference>
<dbReference type="PANTHER" id="PTHR13504:SF38">
    <property type="entry name" value="FIDO DOMAIN-CONTAINING PROTEIN"/>
    <property type="match status" value="1"/>
</dbReference>
<evidence type="ECO:0000313" key="7">
    <source>
        <dbReference type="Proteomes" id="UP000069906"/>
    </source>
</evidence>
<evidence type="ECO:0000256" key="1">
    <source>
        <dbReference type="ARBA" id="ARBA00023015"/>
    </source>
</evidence>
<dbReference type="HOGENOM" id="CLU_047250_1_1_2"/>
<protein>
    <submittedName>
        <fullName evidence="4">Filamentation induced by cAMP protein Fic</fullName>
    </submittedName>
</protein>
<accession>A0A0F7P8Z6</accession>
<dbReference type="InterPro" id="IPR026287">
    <property type="entry name" value="SoFic-like"/>
</dbReference>
<evidence type="ECO:0000313" key="4">
    <source>
        <dbReference type="EMBL" id="AKH97222.1"/>
    </source>
</evidence>
<dbReference type="Proteomes" id="UP000069906">
    <property type="component" value="Chromosome"/>
</dbReference>
<dbReference type="InterPro" id="IPR040198">
    <property type="entry name" value="Fido_containing"/>
</dbReference>
<dbReference type="InterPro" id="IPR003812">
    <property type="entry name" value="Fido"/>
</dbReference>
<evidence type="ECO:0000256" key="2">
    <source>
        <dbReference type="ARBA" id="ARBA00023163"/>
    </source>
</evidence>
<dbReference type="PIRSF" id="PIRSF038925">
    <property type="entry name" value="AMP-prot_trans"/>
    <property type="match status" value="1"/>
</dbReference>
<dbReference type="InterPro" id="IPR036597">
    <property type="entry name" value="Fido-like_dom_sf"/>
</dbReference>
<keyword evidence="7" id="KW-1185">Reference proteome</keyword>
<dbReference type="KEGG" id="hsf:HLASA_0723"/>
<dbReference type="GeneID" id="26010087"/>
<dbReference type="EMBL" id="CP008874">
    <property type="protein sequence ID" value="AKH97222.1"/>
    <property type="molecule type" value="Genomic_DNA"/>
</dbReference>
<dbReference type="STRING" id="1604004.HLASA_0723"/>
<dbReference type="AlphaFoldDB" id="A0A0F7P8Z6"/>
<reference evidence="5 6" key="3">
    <citation type="journal article" date="2016" name="Stand. Genomic Sci.">
        <title>Complete genome sequence of 'Halanaeroarchaeum sulfurireducens' M27-SA2, a sulfur-reducing and acetate-oxidizing haloarchaeon from the deep-sea hypersaline anoxic lake Medee.</title>
        <authorList>
            <person name="Messina E."/>
            <person name="Sorokin D.Y."/>
            <person name="Kublanov I.V."/>
            <person name="Toshchakov S."/>
            <person name="Lopatina A."/>
            <person name="Arcadi E."/>
            <person name="Smedile F."/>
            <person name="La Spada G."/>
            <person name="La Cono V."/>
            <person name="Yakimov M.M."/>
        </authorList>
    </citation>
    <scope>NUCLEOTIDE SEQUENCE [LARGE SCALE GENOMIC DNA]</scope>
    <source>
        <strain evidence="5 6">M27-SA2</strain>
    </source>
</reference>
<sequence length="382" mass="42816">MAPPSLPESVPGEYRSFGDGEWYIPDPLPPAKEISLPDGFESTLRDAIFQLGRLAAIGAESDTSPLLYTTMVRREAVESILIEGGDINMEKMFKPREVGDGPITDTSVKEALNYESAIRDGAEEVQEGGTIDIGLLQALHQTLMDKARGHANEVGQFRSSSVHIPPPSASEEPFIPPPPREVPSLMQNLVDYITSESGDEPLVEIGVTHYQFETIHPFEDGNGRLGRILITLQLIQHGYLEQPYLYPSAYFNEHKIEYVRKMRAVSERGEWGPWIEFFVNGIREQAKAAYDRTQDLRELRQEYEQRYGSGKTAADRLGIRLFQEPYVDANKVSELLDVSGQTARNAIAQLEADGVLEETTGKQRYKEWKAVDIFDILSNSNP</sequence>
<dbReference type="Gene3D" id="1.10.3290.10">
    <property type="entry name" value="Fido-like domain"/>
    <property type="match status" value="1"/>
</dbReference>
<evidence type="ECO:0000259" key="3">
    <source>
        <dbReference type="PROSITE" id="PS51459"/>
    </source>
</evidence>
<dbReference type="PROSITE" id="PS51459">
    <property type="entry name" value="FIDO"/>
    <property type="match status" value="1"/>
</dbReference>
<dbReference type="SUPFAM" id="SSF140931">
    <property type="entry name" value="Fic-like"/>
    <property type="match status" value="1"/>
</dbReference>
<dbReference type="Pfam" id="PF02661">
    <property type="entry name" value="Fic"/>
    <property type="match status" value="1"/>
</dbReference>
<dbReference type="Pfam" id="PF13784">
    <property type="entry name" value="Fic_N"/>
    <property type="match status" value="1"/>
</dbReference>
<dbReference type="Proteomes" id="UP000060390">
    <property type="component" value="Chromosome"/>
</dbReference>
<dbReference type="GO" id="GO:0003700">
    <property type="term" value="F:DNA-binding transcription factor activity"/>
    <property type="evidence" value="ECO:0007669"/>
    <property type="project" value="InterPro"/>
</dbReference>
<dbReference type="EMBL" id="CP011564">
    <property type="protein sequence ID" value="ALG81624.1"/>
    <property type="molecule type" value="Genomic_DNA"/>
</dbReference>
<evidence type="ECO:0000313" key="5">
    <source>
        <dbReference type="EMBL" id="ALG81624.1"/>
    </source>
</evidence>
<dbReference type="InterPro" id="IPR025758">
    <property type="entry name" value="Fic/DOC_N"/>
</dbReference>
<feature type="domain" description="Fido" evidence="3">
    <location>
        <begin position="131"/>
        <end position="280"/>
    </location>
</feature>
<dbReference type="PATRIC" id="fig|1604004.4.peg.762"/>
<reference evidence="4 7" key="1">
    <citation type="journal article" date="2015" name="ISME J.">
        <title>Elemental sulfur and acetate can support life of a novel strictly anaerobic haloarchaeon.</title>
        <authorList>
            <person name="Sorokin D.Y."/>
            <person name="Kublanov I.V."/>
            <person name="Gavrilov S.N."/>
            <person name="Rojo D."/>
            <person name="Roman P."/>
            <person name="Golyshin P.N."/>
            <person name="Slepak V.Z."/>
            <person name="Smedile F."/>
            <person name="Ferrer M."/>
            <person name="Messina E."/>
            <person name="La Cono V."/>
            <person name="Yakimov M.M."/>
        </authorList>
    </citation>
    <scope>NUCLEOTIDE SEQUENCE [LARGE SCALE GENOMIC DNA]</scope>
    <source>
        <strain evidence="4 7">HSR2</strain>
    </source>
</reference>
<name>A0A0F7P8Z6_9EURY</name>
<gene>
    <name evidence="5" type="ORF">HLASA_0723</name>
    <name evidence="4" type="ORF">HLASF_0726</name>
</gene>
<proteinExistence type="predicted"/>
<dbReference type="OrthoDB" id="350952at2157"/>
<keyword evidence="1" id="KW-0805">Transcription regulation</keyword>
<organism evidence="4 7">
    <name type="scientific">Halanaeroarchaeum sulfurireducens</name>
    <dbReference type="NCBI Taxonomy" id="1604004"/>
    <lineage>
        <taxon>Archaea</taxon>
        <taxon>Methanobacteriati</taxon>
        <taxon>Methanobacteriota</taxon>
        <taxon>Stenosarchaea group</taxon>
        <taxon>Halobacteria</taxon>
        <taxon>Halobacteriales</taxon>
        <taxon>Halobacteriaceae</taxon>
        <taxon>Halanaeroarchaeum</taxon>
    </lineage>
</organism>
<reference evidence="6" key="2">
    <citation type="submission" date="2015-05" db="EMBL/GenBank/DDBJ databases">
        <title>Complete genome sequence of Halanaeroarchaeum sulfurireducens type strain M27-SA2, a sulfate-reducer haloarchaeon from marine anoxic lake Medee.</title>
        <authorList>
            <person name="Messina E."/>
            <person name="Kublanov I.V."/>
            <person name="Toshchakov S."/>
            <person name="Arcadi E."/>
            <person name="La Spada G."/>
            <person name="La Cono V."/>
            <person name="Yakimov M.M."/>
        </authorList>
    </citation>
    <scope>NUCLEOTIDE SEQUENCE [LARGE SCALE GENOMIC DNA]</scope>
    <source>
        <strain evidence="6">M27-SA2</strain>
    </source>
</reference>
<evidence type="ECO:0000313" key="6">
    <source>
        <dbReference type="Proteomes" id="UP000060390"/>
    </source>
</evidence>
<dbReference type="PANTHER" id="PTHR13504">
    <property type="entry name" value="FIDO DOMAIN-CONTAINING PROTEIN DDB_G0283145"/>
    <property type="match status" value="1"/>
</dbReference>
<dbReference type="KEGG" id="hsu:HLASF_0726"/>
<keyword evidence="2" id="KW-0804">Transcription</keyword>
<dbReference type="Pfam" id="PF08220">
    <property type="entry name" value="HTH_DeoR"/>
    <property type="match status" value="1"/>
</dbReference>